<proteinExistence type="predicted"/>
<dbReference type="OrthoDB" id="2787007at2759"/>
<dbReference type="Proteomes" id="UP000308652">
    <property type="component" value="Unassembled WGS sequence"/>
</dbReference>
<reference evidence="1 2" key="1">
    <citation type="journal article" date="2019" name="Nat. Ecol. Evol.">
        <title>Megaphylogeny resolves global patterns of mushroom evolution.</title>
        <authorList>
            <person name="Varga T."/>
            <person name="Krizsan K."/>
            <person name="Foldi C."/>
            <person name="Dima B."/>
            <person name="Sanchez-Garcia M."/>
            <person name="Sanchez-Ramirez S."/>
            <person name="Szollosi G.J."/>
            <person name="Szarkandi J.G."/>
            <person name="Papp V."/>
            <person name="Albert L."/>
            <person name="Andreopoulos W."/>
            <person name="Angelini C."/>
            <person name="Antonin V."/>
            <person name="Barry K.W."/>
            <person name="Bougher N.L."/>
            <person name="Buchanan P."/>
            <person name="Buyck B."/>
            <person name="Bense V."/>
            <person name="Catcheside P."/>
            <person name="Chovatia M."/>
            <person name="Cooper J."/>
            <person name="Damon W."/>
            <person name="Desjardin D."/>
            <person name="Finy P."/>
            <person name="Geml J."/>
            <person name="Haridas S."/>
            <person name="Hughes K."/>
            <person name="Justo A."/>
            <person name="Karasinski D."/>
            <person name="Kautmanova I."/>
            <person name="Kiss B."/>
            <person name="Kocsube S."/>
            <person name="Kotiranta H."/>
            <person name="LaButti K.M."/>
            <person name="Lechner B.E."/>
            <person name="Liimatainen K."/>
            <person name="Lipzen A."/>
            <person name="Lukacs Z."/>
            <person name="Mihaltcheva S."/>
            <person name="Morgado L.N."/>
            <person name="Niskanen T."/>
            <person name="Noordeloos M.E."/>
            <person name="Ohm R.A."/>
            <person name="Ortiz-Santana B."/>
            <person name="Ovrebo C."/>
            <person name="Racz N."/>
            <person name="Riley R."/>
            <person name="Savchenko A."/>
            <person name="Shiryaev A."/>
            <person name="Soop K."/>
            <person name="Spirin V."/>
            <person name="Szebenyi C."/>
            <person name="Tomsovsky M."/>
            <person name="Tulloss R.E."/>
            <person name="Uehling J."/>
            <person name="Grigoriev I.V."/>
            <person name="Vagvolgyi C."/>
            <person name="Papp T."/>
            <person name="Martin F.M."/>
            <person name="Miettinen O."/>
            <person name="Hibbett D.S."/>
            <person name="Nagy L.G."/>
        </authorList>
    </citation>
    <scope>NUCLEOTIDE SEQUENCE [LARGE SCALE GENOMIC DNA]</scope>
    <source>
        <strain evidence="1 2">CBS 166.37</strain>
    </source>
</reference>
<protein>
    <recommendedName>
        <fullName evidence="3">F-box domain-containing protein</fullName>
    </recommendedName>
</protein>
<evidence type="ECO:0000313" key="1">
    <source>
        <dbReference type="EMBL" id="TFK41522.1"/>
    </source>
</evidence>
<dbReference type="EMBL" id="ML213594">
    <property type="protein sequence ID" value="TFK41522.1"/>
    <property type="molecule type" value="Genomic_DNA"/>
</dbReference>
<evidence type="ECO:0008006" key="3">
    <source>
        <dbReference type="Google" id="ProtNLM"/>
    </source>
</evidence>
<dbReference type="SUPFAM" id="SSF81383">
    <property type="entry name" value="F-box domain"/>
    <property type="match status" value="1"/>
</dbReference>
<dbReference type="InterPro" id="IPR036047">
    <property type="entry name" value="F-box-like_dom_sf"/>
</dbReference>
<name>A0A5C3M860_9AGAR</name>
<accession>A0A5C3M860</accession>
<dbReference type="AlphaFoldDB" id="A0A5C3M860"/>
<keyword evidence="2" id="KW-1185">Reference proteome</keyword>
<sequence>MSRSTSRQRSQQARSSISHLPIEVIEVIVDHLHPDNNTLRSCTLTCKTWIPAARFHLLSYARLHQKNISVFLRLLDASHSRIAASITHLSLAALPSKPNDWMNNSITVAGKHLVHVKTLTLAGIKWSQLDSRATDSLLRDFRRVDCINLIDTTFRTFSQLVEFLCAFPLLRIITIDKSHWETIGAIPSQNARLSRSLDILMITPPSELLMGWLSAQSAAQMVSKISLDEVVDSRVKGAADLLKKAGSQLTDLRIRFGDAQMSNITNAGISQMDLSSNKRLSKLILSIPLTNALNPFARQGYNLAWIPRFLSSVSSSASSHLKVIRFSLFLVDSDDLTLDFPWREVDRVLELPAFKSLEKLQFALDTPATLRAPGMSMLSEELPDPLDVLEGVEIAVYQGLRKFSRRKDVLVQCGFGENLLHHV</sequence>
<organism evidence="1 2">
    <name type="scientific">Crucibulum laeve</name>
    <dbReference type="NCBI Taxonomy" id="68775"/>
    <lineage>
        <taxon>Eukaryota</taxon>
        <taxon>Fungi</taxon>
        <taxon>Dikarya</taxon>
        <taxon>Basidiomycota</taxon>
        <taxon>Agaricomycotina</taxon>
        <taxon>Agaricomycetes</taxon>
        <taxon>Agaricomycetidae</taxon>
        <taxon>Agaricales</taxon>
        <taxon>Agaricineae</taxon>
        <taxon>Nidulariaceae</taxon>
        <taxon>Crucibulum</taxon>
    </lineage>
</organism>
<dbReference type="STRING" id="68775.A0A5C3M860"/>
<evidence type="ECO:0000313" key="2">
    <source>
        <dbReference type="Proteomes" id="UP000308652"/>
    </source>
</evidence>
<gene>
    <name evidence="1" type="ORF">BDQ12DRAFT_388273</name>
</gene>